<dbReference type="EMBL" id="CP038616">
    <property type="protein sequence ID" value="QBY46121.1"/>
    <property type="molecule type" value="Genomic_DNA"/>
</dbReference>
<dbReference type="Proteomes" id="UP000295134">
    <property type="component" value="Plasmid pArsFIN4"/>
</dbReference>
<geneLocation type="plasmid" evidence="2">
    <name>parsfin4</name>
</geneLocation>
<name>A0A4P7L0S1_9GAMM</name>
<protein>
    <submittedName>
        <fullName evidence="1">Uncharacterized protein</fullName>
    </submittedName>
</protein>
<sequence length="50" mass="6297">MSLFRLGEINERYYRENIEMFYLIVKKRQISNIRRLEVEEILGIYFRLQI</sequence>
<keyword evidence="1" id="KW-0614">Plasmid</keyword>
<gene>
    <name evidence="1" type="ORF">ArsFIN_47320</name>
</gene>
<dbReference type="AlphaFoldDB" id="A0A4P7L0S1"/>
<evidence type="ECO:0000313" key="1">
    <source>
        <dbReference type="EMBL" id="QBY46121.1"/>
    </source>
</evidence>
<dbReference type="KEGG" id="ans:ArsFIN_47320"/>
<organism evidence="1 2">
    <name type="scientific">Arsenophonus nasoniae</name>
    <name type="common">son-killer infecting Nasonia vitripennis</name>
    <dbReference type="NCBI Taxonomy" id="638"/>
    <lineage>
        <taxon>Bacteria</taxon>
        <taxon>Pseudomonadati</taxon>
        <taxon>Pseudomonadota</taxon>
        <taxon>Gammaproteobacteria</taxon>
        <taxon>Enterobacterales</taxon>
        <taxon>Morganellaceae</taxon>
        <taxon>Arsenophonus</taxon>
    </lineage>
</organism>
<evidence type="ECO:0000313" key="2">
    <source>
        <dbReference type="Proteomes" id="UP000295134"/>
    </source>
</evidence>
<reference evidence="1 2" key="1">
    <citation type="submission" date="2019-03" db="EMBL/GenBank/DDBJ databases">
        <title>Long-read sequencing reveals hyperdense prophage content in a complex bacterial symbiont genome.</title>
        <authorList>
            <person name="Frost C.L."/>
            <person name="Siozios S."/>
            <person name="Nadal-Jimenez P."/>
            <person name="Brockhurst M.A."/>
            <person name="King K.C."/>
            <person name="Darby A.C."/>
            <person name="Hurst G.D.D."/>
        </authorList>
    </citation>
    <scope>NUCLEOTIDE SEQUENCE [LARGE SCALE GENOMIC DNA]</scope>
    <source>
        <strain evidence="1 2">FIN</strain>
        <plasmid evidence="2">parsfin4</plasmid>
    </source>
</reference>
<accession>A0A4P7L0S1</accession>
<proteinExistence type="predicted"/>